<dbReference type="EMBL" id="JACHJL010000024">
    <property type="protein sequence ID" value="MBB5939535.1"/>
    <property type="molecule type" value="Genomic_DNA"/>
</dbReference>
<name>A0A7W9QFX2_9ACTN</name>
<dbReference type="AlphaFoldDB" id="A0A7W9QFX2"/>
<keyword evidence="2" id="KW-1185">Reference proteome</keyword>
<comment type="caution">
    <text evidence="1">The sequence shown here is derived from an EMBL/GenBank/DDBJ whole genome shotgun (WGS) entry which is preliminary data.</text>
</comment>
<evidence type="ECO:0008006" key="3">
    <source>
        <dbReference type="Google" id="ProtNLM"/>
    </source>
</evidence>
<evidence type="ECO:0000313" key="1">
    <source>
        <dbReference type="EMBL" id="MBB5939535.1"/>
    </source>
</evidence>
<accession>A0A7W9QFX2</accession>
<dbReference type="RefSeq" id="WP_184578757.1">
    <property type="nucleotide sequence ID" value="NZ_JACHJL010000024.1"/>
</dbReference>
<sequence>MNSKSRYPPSLAMTFTREQHSACKDVLGILKVLTEWIRFRIGDPQEAGAGAW</sequence>
<protein>
    <recommendedName>
        <fullName evidence="3">Transposase</fullName>
    </recommendedName>
</protein>
<dbReference type="Proteomes" id="UP000588098">
    <property type="component" value="Unassembled WGS sequence"/>
</dbReference>
<evidence type="ECO:0000313" key="2">
    <source>
        <dbReference type="Proteomes" id="UP000588098"/>
    </source>
</evidence>
<reference evidence="1 2" key="1">
    <citation type="submission" date="2020-08" db="EMBL/GenBank/DDBJ databases">
        <title>Genomic Encyclopedia of Type Strains, Phase III (KMG-III): the genomes of soil and plant-associated and newly described type strains.</title>
        <authorList>
            <person name="Whitman W."/>
        </authorList>
    </citation>
    <scope>NUCLEOTIDE SEQUENCE [LARGE SCALE GENOMIC DNA]</scope>
    <source>
        <strain evidence="1 2">CECT 8305</strain>
    </source>
</reference>
<proteinExistence type="predicted"/>
<organism evidence="1 2">
    <name type="scientific">Streptomyces zagrosensis</name>
    <dbReference type="NCBI Taxonomy" id="1042984"/>
    <lineage>
        <taxon>Bacteria</taxon>
        <taxon>Bacillati</taxon>
        <taxon>Actinomycetota</taxon>
        <taxon>Actinomycetes</taxon>
        <taxon>Kitasatosporales</taxon>
        <taxon>Streptomycetaceae</taxon>
        <taxon>Streptomyces</taxon>
    </lineage>
</organism>
<gene>
    <name evidence="1" type="ORF">FHS42_006629</name>
</gene>